<comment type="caution">
    <text evidence="2">The sequence shown here is derived from an EMBL/GenBank/DDBJ whole genome shotgun (WGS) entry which is preliminary data.</text>
</comment>
<dbReference type="EMBL" id="VSRR010024607">
    <property type="protein sequence ID" value="MPC66316.1"/>
    <property type="molecule type" value="Genomic_DNA"/>
</dbReference>
<feature type="compositionally biased region" description="Polar residues" evidence="1">
    <location>
        <begin position="19"/>
        <end position="34"/>
    </location>
</feature>
<dbReference type="Proteomes" id="UP000324222">
    <property type="component" value="Unassembled WGS sequence"/>
</dbReference>
<proteinExistence type="predicted"/>
<organism evidence="2 3">
    <name type="scientific">Portunus trituberculatus</name>
    <name type="common">Swimming crab</name>
    <name type="synonym">Neptunus trituberculatus</name>
    <dbReference type="NCBI Taxonomy" id="210409"/>
    <lineage>
        <taxon>Eukaryota</taxon>
        <taxon>Metazoa</taxon>
        <taxon>Ecdysozoa</taxon>
        <taxon>Arthropoda</taxon>
        <taxon>Crustacea</taxon>
        <taxon>Multicrustacea</taxon>
        <taxon>Malacostraca</taxon>
        <taxon>Eumalacostraca</taxon>
        <taxon>Eucarida</taxon>
        <taxon>Decapoda</taxon>
        <taxon>Pleocyemata</taxon>
        <taxon>Brachyura</taxon>
        <taxon>Eubrachyura</taxon>
        <taxon>Portunoidea</taxon>
        <taxon>Portunidae</taxon>
        <taxon>Portuninae</taxon>
        <taxon>Portunus</taxon>
    </lineage>
</organism>
<protein>
    <submittedName>
        <fullName evidence="2">Uncharacterized protein</fullName>
    </submittedName>
</protein>
<evidence type="ECO:0000313" key="3">
    <source>
        <dbReference type="Proteomes" id="UP000324222"/>
    </source>
</evidence>
<evidence type="ECO:0000256" key="1">
    <source>
        <dbReference type="SAM" id="MobiDB-lite"/>
    </source>
</evidence>
<keyword evidence="3" id="KW-1185">Reference proteome</keyword>
<feature type="region of interest" description="Disordered" evidence="1">
    <location>
        <begin position="1"/>
        <end position="92"/>
    </location>
</feature>
<accession>A0A5B7H8S8</accession>
<sequence length="213" mass="22439">MGPEGSAGEACGAKEALKSGSNARSASNFCSDFSSKVESRPVTRDVTTSGRAGAPRAMVSTPSGRGREGRRRRKRTASGTGTSRSGHGELGRVASPEAVVPAKVVLVRDSPNSAASAGSAQCTEASPRLEAVLLILAHILLRAIKGGGMGEYPWENARTPPATCDTPDRRWGRTLPQVKQLLFPSAATRDEQLGLSQIEKACGEKTNLNRRKE</sequence>
<dbReference type="AlphaFoldDB" id="A0A5B7H8S8"/>
<reference evidence="2 3" key="1">
    <citation type="submission" date="2019-05" db="EMBL/GenBank/DDBJ databases">
        <title>Another draft genome of Portunus trituberculatus and its Hox gene families provides insights of decapod evolution.</title>
        <authorList>
            <person name="Jeong J.-H."/>
            <person name="Song I."/>
            <person name="Kim S."/>
            <person name="Choi T."/>
            <person name="Kim D."/>
            <person name="Ryu S."/>
            <person name="Kim W."/>
        </authorList>
    </citation>
    <scope>NUCLEOTIDE SEQUENCE [LARGE SCALE GENOMIC DNA]</scope>
    <source>
        <tissue evidence="2">Muscle</tissue>
    </source>
</reference>
<gene>
    <name evidence="2" type="ORF">E2C01_060463</name>
</gene>
<name>A0A5B7H8S8_PORTR</name>
<evidence type="ECO:0000313" key="2">
    <source>
        <dbReference type="EMBL" id="MPC66316.1"/>
    </source>
</evidence>